<dbReference type="InterPro" id="IPR021315">
    <property type="entry name" value="Gap/Sap"/>
</dbReference>
<evidence type="ECO:0000313" key="2">
    <source>
        <dbReference type="EMBL" id="MFF5919622.1"/>
    </source>
</evidence>
<gene>
    <name evidence="2" type="ORF">ACFY8C_14870</name>
</gene>
<feature type="transmembrane region" description="Helical" evidence="1">
    <location>
        <begin position="12"/>
        <end position="31"/>
    </location>
</feature>
<dbReference type="Pfam" id="PF11139">
    <property type="entry name" value="SfLAP"/>
    <property type="match status" value="1"/>
</dbReference>
<accession>A0ABW6XQ43</accession>
<keyword evidence="1" id="KW-0472">Membrane</keyword>
<feature type="transmembrane region" description="Helical" evidence="1">
    <location>
        <begin position="80"/>
        <end position="99"/>
    </location>
</feature>
<keyword evidence="3" id="KW-1185">Reference proteome</keyword>
<proteinExistence type="predicted"/>
<name>A0ABW6XQ43_9ACTN</name>
<feature type="transmembrane region" description="Helical" evidence="1">
    <location>
        <begin position="126"/>
        <end position="151"/>
    </location>
</feature>
<feature type="transmembrane region" description="Helical" evidence="1">
    <location>
        <begin position="43"/>
        <end position="65"/>
    </location>
</feature>
<evidence type="ECO:0000256" key="1">
    <source>
        <dbReference type="SAM" id="Phobius"/>
    </source>
</evidence>
<keyword evidence="1" id="KW-0812">Transmembrane</keyword>
<organism evidence="2 3">
    <name type="scientific">Streptomyces flavochromogenes</name>
    <dbReference type="NCBI Taxonomy" id="68199"/>
    <lineage>
        <taxon>Bacteria</taxon>
        <taxon>Bacillati</taxon>
        <taxon>Actinomycetota</taxon>
        <taxon>Actinomycetes</taxon>
        <taxon>Kitasatosporales</taxon>
        <taxon>Streptomycetaceae</taxon>
        <taxon>Streptomyces</taxon>
    </lineage>
</organism>
<feature type="transmembrane region" description="Helical" evidence="1">
    <location>
        <begin position="163"/>
        <end position="186"/>
    </location>
</feature>
<keyword evidence="1" id="KW-1133">Transmembrane helix</keyword>
<sequence>MGDVLGQVLPLALLDTLGVSTIAIPVWFLLMPSGLRIGRVFGYLALVSLGYLVLGLVLLSTLAAVREDLKSALESPAGDTAMGVAGGALLLLAAWYGLLRRERPGSGRLVRWREQAVGRSSTAKGLITVSTLAVVLEAATMFPYLAAIGILGDSALPWPSQAAVLAVYCLVMVAPAVLVALARLVSKSAVHRPLRRIDIWLRDNARENTAWLIALAGFILLSNSTAYDRIMALLSSD</sequence>
<feature type="transmembrane region" description="Helical" evidence="1">
    <location>
        <begin position="209"/>
        <end position="227"/>
    </location>
</feature>
<dbReference type="EMBL" id="JBIBDZ010000003">
    <property type="protein sequence ID" value="MFF5919622.1"/>
    <property type="molecule type" value="Genomic_DNA"/>
</dbReference>
<evidence type="ECO:0000313" key="3">
    <source>
        <dbReference type="Proteomes" id="UP001602370"/>
    </source>
</evidence>
<dbReference type="RefSeq" id="WP_030318173.1">
    <property type="nucleotide sequence ID" value="NZ_JBIBDZ010000003.1"/>
</dbReference>
<comment type="caution">
    <text evidence="2">The sequence shown here is derived from an EMBL/GenBank/DDBJ whole genome shotgun (WGS) entry which is preliminary data.</text>
</comment>
<protein>
    <submittedName>
        <fullName evidence="2">GAP family protein</fullName>
    </submittedName>
</protein>
<reference evidence="2 3" key="1">
    <citation type="submission" date="2024-10" db="EMBL/GenBank/DDBJ databases">
        <title>The Natural Products Discovery Center: Release of the First 8490 Sequenced Strains for Exploring Actinobacteria Biosynthetic Diversity.</title>
        <authorList>
            <person name="Kalkreuter E."/>
            <person name="Kautsar S.A."/>
            <person name="Yang D."/>
            <person name="Bader C.D."/>
            <person name="Teijaro C.N."/>
            <person name="Fluegel L."/>
            <person name="Davis C.M."/>
            <person name="Simpson J.R."/>
            <person name="Lauterbach L."/>
            <person name="Steele A.D."/>
            <person name="Gui C."/>
            <person name="Meng S."/>
            <person name="Li G."/>
            <person name="Viehrig K."/>
            <person name="Ye F."/>
            <person name="Su P."/>
            <person name="Kiefer A.F."/>
            <person name="Nichols A."/>
            <person name="Cepeda A.J."/>
            <person name="Yan W."/>
            <person name="Fan B."/>
            <person name="Jiang Y."/>
            <person name="Adhikari A."/>
            <person name="Zheng C.-J."/>
            <person name="Schuster L."/>
            <person name="Cowan T.M."/>
            <person name="Smanski M.J."/>
            <person name="Chevrette M.G."/>
            <person name="De Carvalho L.P.S."/>
            <person name="Shen B."/>
        </authorList>
    </citation>
    <scope>NUCLEOTIDE SEQUENCE [LARGE SCALE GENOMIC DNA]</scope>
    <source>
        <strain evidence="2 3">NPDC012605</strain>
    </source>
</reference>
<dbReference type="Proteomes" id="UP001602370">
    <property type="component" value="Unassembled WGS sequence"/>
</dbReference>